<feature type="region of interest" description="Disordered" evidence="1">
    <location>
        <begin position="84"/>
        <end position="127"/>
    </location>
</feature>
<organism evidence="2 3">
    <name type="scientific">Orbilia blumenaviensis</name>
    <dbReference type="NCBI Taxonomy" id="1796055"/>
    <lineage>
        <taxon>Eukaryota</taxon>
        <taxon>Fungi</taxon>
        <taxon>Dikarya</taxon>
        <taxon>Ascomycota</taxon>
        <taxon>Pezizomycotina</taxon>
        <taxon>Orbiliomycetes</taxon>
        <taxon>Orbiliales</taxon>
        <taxon>Orbiliaceae</taxon>
        <taxon>Orbilia</taxon>
    </lineage>
</organism>
<comment type="caution">
    <text evidence="2">The sequence shown here is derived from an EMBL/GenBank/DDBJ whole genome shotgun (WGS) entry which is preliminary data.</text>
</comment>
<sequence>MRRSTMVPKRLYFSSSSVICIGVQCNRRICTPDFFLRTPVEYPQSKKDRTCVYFYLHIPARTLCPENCVRGGPGRHQTWLGGLVRRPKHHPSISAQRKTTPAHTKPPPQRKNSTRHDFQKAVQTRSV</sequence>
<accession>A0AAV9VA11</accession>
<dbReference type="EMBL" id="JAVHNS010000004">
    <property type="protein sequence ID" value="KAK6358775.1"/>
    <property type="molecule type" value="Genomic_DNA"/>
</dbReference>
<evidence type="ECO:0000313" key="2">
    <source>
        <dbReference type="EMBL" id="KAK6358775.1"/>
    </source>
</evidence>
<evidence type="ECO:0000313" key="3">
    <source>
        <dbReference type="Proteomes" id="UP001373714"/>
    </source>
</evidence>
<keyword evidence="3" id="KW-1185">Reference proteome</keyword>
<reference evidence="2 3" key="1">
    <citation type="submission" date="2019-10" db="EMBL/GenBank/DDBJ databases">
        <authorList>
            <person name="Palmer J.M."/>
        </authorList>
    </citation>
    <scope>NUCLEOTIDE SEQUENCE [LARGE SCALE GENOMIC DNA]</scope>
    <source>
        <strain evidence="2 3">TWF730</strain>
    </source>
</reference>
<gene>
    <name evidence="2" type="ORF">TWF730_008094</name>
</gene>
<name>A0AAV9VA11_9PEZI</name>
<evidence type="ECO:0008006" key="4">
    <source>
        <dbReference type="Google" id="ProtNLM"/>
    </source>
</evidence>
<protein>
    <recommendedName>
        <fullName evidence="4">Secreted protein</fullName>
    </recommendedName>
</protein>
<dbReference type="AlphaFoldDB" id="A0AAV9VA11"/>
<proteinExistence type="predicted"/>
<dbReference type="Proteomes" id="UP001373714">
    <property type="component" value="Unassembled WGS sequence"/>
</dbReference>
<feature type="compositionally biased region" description="Polar residues" evidence="1">
    <location>
        <begin position="93"/>
        <end position="102"/>
    </location>
</feature>
<evidence type="ECO:0000256" key="1">
    <source>
        <dbReference type="SAM" id="MobiDB-lite"/>
    </source>
</evidence>